<evidence type="ECO:0000313" key="1">
    <source>
        <dbReference type="EMBL" id="QJQ03545.1"/>
    </source>
</evidence>
<name>A0A6M3ZXZ6_9BURK</name>
<dbReference type="InterPro" id="IPR012349">
    <property type="entry name" value="Split_barrel_FMN-bd"/>
</dbReference>
<organism evidence="1 2">
    <name type="scientific">Herbaspirillum rubrisubalbicans Os34</name>
    <dbReference type="NCBI Taxonomy" id="1235827"/>
    <lineage>
        <taxon>Bacteria</taxon>
        <taxon>Pseudomonadati</taxon>
        <taxon>Pseudomonadota</taxon>
        <taxon>Betaproteobacteria</taxon>
        <taxon>Burkholderiales</taxon>
        <taxon>Oxalobacteraceae</taxon>
        <taxon>Herbaspirillum</taxon>
    </lineage>
</organism>
<accession>A0A6M3ZXZ6</accession>
<proteinExistence type="predicted"/>
<dbReference type="PIRSF" id="PIRSF010372">
    <property type="entry name" value="PaiB"/>
    <property type="match status" value="1"/>
</dbReference>
<dbReference type="InterPro" id="IPR007396">
    <property type="entry name" value="TR_PAI2-type"/>
</dbReference>
<dbReference type="PANTHER" id="PTHR35802:SF1">
    <property type="entry name" value="PROTEASE SYNTHASE AND SPORULATION PROTEIN PAI 2"/>
    <property type="match status" value="1"/>
</dbReference>
<dbReference type="Gene3D" id="2.30.110.10">
    <property type="entry name" value="Electron Transport, Fmn-binding Protein, Chain A"/>
    <property type="match status" value="1"/>
</dbReference>
<dbReference type="PANTHER" id="PTHR35802">
    <property type="entry name" value="PROTEASE SYNTHASE AND SPORULATION PROTEIN PAI 2"/>
    <property type="match status" value="1"/>
</dbReference>
<protein>
    <submittedName>
        <fullName evidence="1">FMN-binding negative transcriptional regulator</fullName>
    </submittedName>
</protein>
<dbReference type="Proteomes" id="UP000501648">
    <property type="component" value="Chromosome"/>
</dbReference>
<dbReference type="AlphaFoldDB" id="A0A6M3ZXZ6"/>
<reference evidence="1 2" key="1">
    <citation type="journal article" date="2012" name="J. Bacteriol.">
        <title>Genome sequence of the pathogenic Herbaspirillum seropedicae strain Os34, isolated from rice roots.</title>
        <authorList>
            <person name="Ye W."/>
            <person name="Ye S."/>
            <person name="Liu J."/>
            <person name="Chang S."/>
            <person name="Chen M."/>
            <person name="Zhu B."/>
            <person name="Guo L."/>
            <person name="An Q."/>
        </authorList>
    </citation>
    <scope>NUCLEOTIDE SEQUENCE [LARGE SCALE GENOMIC DNA]</scope>
    <source>
        <strain evidence="1 2">Os34</strain>
    </source>
</reference>
<dbReference type="EMBL" id="CP008956">
    <property type="protein sequence ID" value="QJQ03545.1"/>
    <property type="molecule type" value="Genomic_DNA"/>
</dbReference>
<dbReference type="Pfam" id="PF04299">
    <property type="entry name" value="FMN_bind_2"/>
    <property type="match status" value="1"/>
</dbReference>
<evidence type="ECO:0000313" key="2">
    <source>
        <dbReference type="Proteomes" id="UP000501648"/>
    </source>
</evidence>
<dbReference type="RefSeq" id="WP_017449966.1">
    <property type="nucleotide sequence ID" value="NZ_CP008956.1"/>
</dbReference>
<dbReference type="SUPFAM" id="SSF50475">
    <property type="entry name" value="FMN-binding split barrel"/>
    <property type="match status" value="1"/>
</dbReference>
<sequence length="212" mass="23125">MYIPAHFADNDTASLHQLIAAHPLGVLVSHTASGLDANHLPCHLDPAQGALGTLHLHVARANPLWRELADGDAVLVVFSAGDAYISPSWYPSKHEAHRQVPTWNYSVAHAHGRVTIRDDERYVRGVVARLTRTHEASQPQPWKMSDAPADFTDALLQAIVGIEIEITRLEGKRKLSQNKEVRDIEGAANALKAAGHTALGQAMQEQAALKQQ</sequence>
<gene>
    <name evidence="1" type="ORF">C798_25895</name>
</gene>